<dbReference type="InterPro" id="IPR055567">
    <property type="entry name" value="DUF7143"/>
</dbReference>
<reference evidence="3 4" key="1">
    <citation type="submission" date="2019-12" db="EMBL/GenBank/DDBJ databases">
        <title>Draft genome sequence of the ascomycete Xylaria multiplex DSM 110363.</title>
        <authorList>
            <person name="Buettner E."/>
            <person name="Kellner H."/>
        </authorList>
    </citation>
    <scope>NUCLEOTIDE SEQUENCE [LARGE SCALE GENOMIC DNA]</scope>
    <source>
        <strain evidence="3 4">DSM 110363</strain>
    </source>
</reference>
<comment type="caution">
    <text evidence="3">The sequence shown here is derived from an EMBL/GenBank/DDBJ whole genome shotgun (WGS) entry which is preliminary data.</text>
</comment>
<dbReference type="Proteomes" id="UP000481858">
    <property type="component" value="Unassembled WGS sequence"/>
</dbReference>
<evidence type="ECO:0000313" key="3">
    <source>
        <dbReference type="EMBL" id="KAF2964527.1"/>
    </source>
</evidence>
<proteinExistence type="predicted"/>
<feature type="domain" description="DUF7143" evidence="2">
    <location>
        <begin position="48"/>
        <end position="206"/>
    </location>
</feature>
<keyword evidence="4" id="KW-1185">Reference proteome</keyword>
<evidence type="ECO:0000259" key="2">
    <source>
        <dbReference type="Pfam" id="PF23631"/>
    </source>
</evidence>
<dbReference type="OrthoDB" id="2497581at2759"/>
<evidence type="ECO:0000313" key="4">
    <source>
        <dbReference type="Proteomes" id="UP000481858"/>
    </source>
</evidence>
<evidence type="ECO:0000256" key="1">
    <source>
        <dbReference type="SAM" id="SignalP"/>
    </source>
</evidence>
<dbReference type="EMBL" id="WUBL01000147">
    <property type="protein sequence ID" value="KAF2964527.1"/>
    <property type="molecule type" value="Genomic_DNA"/>
</dbReference>
<organism evidence="3 4">
    <name type="scientific">Xylaria multiplex</name>
    <dbReference type="NCBI Taxonomy" id="323545"/>
    <lineage>
        <taxon>Eukaryota</taxon>
        <taxon>Fungi</taxon>
        <taxon>Dikarya</taxon>
        <taxon>Ascomycota</taxon>
        <taxon>Pezizomycotina</taxon>
        <taxon>Sordariomycetes</taxon>
        <taxon>Xylariomycetidae</taxon>
        <taxon>Xylariales</taxon>
        <taxon>Xylariaceae</taxon>
        <taxon>Xylaria</taxon>
    </lineage>
</organism>
<name>A0A7C8MNT0_9PEZI</name>
<dbReference type="InParanoid" id="A0A7C8MNT0"/>
<keyword evidence="1" id="KW-0732">Signal</keyword>
<feature type="signal peptide" evidence="1">
    <location>
        <begin position="1"/>
        <end position="16"/>
    </location>
</feature>
<protein>
    <recommendedName>
        <fullName evidence="2">DUF7143 domain-containing protein</fullName>
    </recommendedName>
</protein>
<sequence>MHSLLPIITLAGVATALPKIPFVTNSDIIPIRDGPVAIASRQNQACFVIGSETLPEETADIADDLANVVTCSNSATTIAGVPDVTSGSTTFSSIDFSQSNQSPLQFALSNFATENPLSNTDLEFFQDALNVYLATEAGIRSVGGSLAIKVPKFFLEMQVSRIETAQGNPPTAPGLQVDHLRDKVLKNAGREDQALLDQVTALATQLQ</sequence>
<gene>
    <name evidence="3" type="ORF">GQX73_g9041</name>
</gene>
<dbReference type="PANTHER" id="PTHR37592:SF1">
    <property type="match status" value="1"/>
</dbReference>
<dbReference type="Pfam" id="PF23631">
    <property type="entry name" value="DUF7143"/>
    <property type="match status" value="1"/>
</dbReference>
<dbReference type="PANTHER" id="PTHR37592">
    <property type="match status" value="1"/>
</dbReference>
<feature type="chain" id="PRO_5028800967" description="DUF7143 domain-containing protein" evidence="1">
    <location>
        <begin position="17"/>
        <end position="207"/>
    </location>
</feature>
<accession>A0A7C8MNT0</accession>
<dbReference type="AlphaFoldDB" id="A0A7C8MNT0"/>